<keyword evidence="5" id="KW-0067">ATP-binding</keyword>
<sequence>MCMHVAPEILQGAPYGHAVDWWALGVLACRMYTGRYPNAGQAAGRLLPASVDRIAPEGRDLLRRLLQPAPNDRLRSLLQLQRIALYQHYRWEDVRTLQISPVELFDDECLNDEESEEDAETFPGF</sequence>
<protein>
    <recommendedName>
        <fullName evidence="6">Protein kinase domain-containing protein</fullName>
    </recommendedName>
</protein>
<proteinExistence type="predicted"/>
<feature type="domain" description="Protein kinase" evidence="6">
    <location>
        <begin position="1"/>
        <end position="85"/>
    </location>
</feature>
<evidence type="ECO:0000313" key="8">
    <source>
        <dbReference type="Proteomes" id="UP000075886"/>
    </source>
</evidence>
<dbReference type="Pfam" id="PF00069">
    <property type="entry name" value="Pkinase"/>
    <property type="match status" value="1"/>
</dbReference>
<dbReference type="Proteomes" id="UP000075886">
    <property type="component" value="Unassembled WGS sequence"/>
</dbReference>
<evidence type="ECO:0000256" key="2">
    <source>
        <dbReference type="ARBA" id="ARBA00022679"/>
    </source>
</evidence>
<evidence type="ECO:0000313" key="7">
    <source>
        <dbReference type="EnsemblMetazoa" id="AFAF010862-PA"/>
    </source>
</evidence>
<dbReference type="InterPro" id="IPR011009">
    <property type="entry name" value="Kinase-like_dom_sf"/>
</dbReference>
<organism evidence="7 8">
    <name type="scientific">Anopheles farauti</name>
    <dbReference type="NCBI Taxonomy" id="69004"/>
    <lineage>
        <taxon>Eukaryota</taxon>
        <taxon>Metazoa</taxon>
        <taxon>Ecdysozoa</taxon>
        <taxon>Arthropoda</taxon>
        <taxon>Hexapoda</taxon>
        <taxon>Insecta</taxon>
        <taxon>Pterygota</taxon>
        <taxon>Neoptera</taxon>
        <taxon>Endopterygota</taxon>
        <taxon>Diptera</taxon>
        <taxon>Nematocera</taxon>
        <taxon>Culicoidea</taxon>
        <taxon>Culicidae</taxon>
        <taxon>Anophelinae</taxon>
        <taxon>Anopheles</taxon>
    </lineage>
</organism>
<dbReference type="SUPFAM" id="SSF56112">
    <property type="entry name" value="Protein kinase-like (PK-like)"/>
    <property type="match status" value="1"/>
</dbReference>
<keyword evidence="3" id="KW-0547">Nucleotide-binding</keyword>
<dbReference type="PANTHER" id="PTHR24351">
    <property type="entry name" value="RIBOSOMAL PROTEIN S6 KINASE"/>
    <property type="match status" value="1"/>
</dbReference>
<dbReference type="Gene3D" id="1.10.510.10">
    <property type="entry name" value="Transferase(Phosphotransferase) domain 1"/>
    <property type="match status" value="1"/>
</dbReference>
<dbReference type="AlphaFoldDB" id="A0A182QIH7"/>
<reference evidence="7" key="2">
    <citation type="submission" date="2020-05" db="UniProtKB">
        <authorList>
            <consortium name="EnsemblMetazoa"/>
        </authorList>
    </citation>
    <scope>IDENTIFICATION</scope>
    <source>
        <strain evidence="7">FAR1</strain>
    </source>
</reference>
<accession>A0A182QIH7</accession>
<evidence type="ECO:0000256" key="3">
    <source>
        <dbReference type="ARBA" id="ARBA00022741"/>
    </source>
</evidence>
<dbReference type="EMBL" id="AXCN02001352">
    <property type="status" value="NOT_ANNOTATED_CDS"/>
    <property type="molecule type" value="Genomic_DNA"/>
</dbReference>
<dbReference type="STRING" id="69004.A0A182QIH7"/>
<dbReference type="InterPro" id="IPR000719">
    <property type="entry name" value="Prot_kinase_dom"/>
</dbReference>
<evidence type="ECO:0000256" key="4">
    <source>
        <dbReference type="ARBA" id="ARBA00022777"/>
    </source>
</evidence>
<reference evidence="8" key="1">
    <citation type="submission" date="2014-01" db="EMBL/GenBank/DDBJ databases">
        <title>The Genome Sequence of Anopheles farauti FAR1 (V2).</title>
        <authorList>
            <consortium name="The Broad Institute Genomics Platform"/>
            <person name="Neafsey D.E."/>
            <person name="Besansky N."/>
            <person name="Howell P."/>
            <person name="Walton C."/>
            <person name="Young S.K."/>
            <person name="Zeng Q."/>
            <person name="Gargeya S."/>
            <person name="Fitzgerald M."/>
            <person name="Haas B."/>
            <person name="Abouelleil A."/>
            <person name="Allen A.W."/>
            <person name="Alvarado L."/>
            <person name="Arachchi H.M."/>
            <person name="Berlin A.M."/>
            <person name="Chapman S.B."/>
            <person name="Gainer-Dewar J."/>
            <person name="Goldberg J."/>
            <person name="Griggs A."/>
            <person name="Gujja S."/>
            <person name="Hansen M."/>
            <person name="Howarth C."/>
            <person name="Imamovic A."/>
            <person name="Ireland A."/>
            <person name="Larimer J."/>
            <person name="McCowan C."/>
            <person name="Murphy C."/>
            <person name="Pearson M."/>
            <person name="Poon T.W."/>
            <person name="Priest M."/>
            <person name="Roberts A."/>
            <person name="Saif S."/>
            <person name="Shea T."/>
            <person name="Sisk P."/>
            <person name="Sykes S."/>
            <person name="Wortman J."/>
            <person name="Nusbaum C."/>
            <person name="Birren B."/>
        </authorList>
    </citation>
    <scope>NUCLEOTIDE SEQUENCE [LARGE SCALE GENOMIC DNA]</scope>
    <source>
        <strain evidence="8">FAR1</strain>
    </source>
</reference>
<keyword evidence="4" id="KW-0418">Kinase</keyword>
<dbReference type="GO" id="GO:0004674">
    <property type="term" value="F:protein serine/threonine kinase activity"/>
    <property type="evidence" value="ECO:0007669"/>
    <property type="project" value="UniProtKB-KW"/>
</dbReference>
<dbReference type="EnsemblMetazoa" id="AFAF010862-RA">
    <property type="protein sequence ID" value="AFAF010862-PA"/>
    <property type="gene ID" value="AFAF010862"/>
</dbReference>
<dbReference type="GO" id="GO:0005524">
    <property type="term" value="F:ATP binding"/>
    <property type="evidence" value="ECO:0007669"/>
    <property type="project" value="UniProtKB-KW"/>
</dbReference>
<keyword evidence="2" id="KW-0808">Transferase</keyword>
<evidence type="ECO:0000256" key="1">
    <source>
        <dbReference type="ARBA" id="ARBA00022527"/>
    </source>
</evidence>
<evidence type="ECO:0000256" key="5">
    <source>
        <dbReference type="ARBA" id="ARBA00022840"/>
    </source>
</evidence>
<dbReference type="PROSITE" id="PS50011">
    <property type="entry name" value="PROTEIN_KINASE_DOM"/>
    <property type="match status" value="1"/>
</dbReference>
<name>A0A182QIH7_9DIPT</name>
<evidence type="ECO:0000259" key="6">
    <source>
        <dbReference type="PROSITE" id="PS50011"/>
    </source>
</evidence>
<keyword evidence="8" id="KW-1185">Reference proteome</keyword>
<keyword evidence="1" id="KW-0723">Serine/threonine-protein kinase</keyword>
<dbReference type="VEuPathDB" id="VectorBase:AFAF010862"/>